<comment type="caution">
    <text evidence="2">The sequence shown here is derived from an EMBL/GenBank/DDBJ whole genome shotgun (WGS) entry which is preliminary data.</text>
</comment>
<keyword evidence="3" id="KW-1185">Reference proteome</keyword>
<gene>
    <name evidence="2" type="ORF">EV659_106120</name>
</gene>
<dbReference type="RefSeq" id="WP_132708628.1">
    <property type="nucleotide sequence ID" value="NZ_JACIGF010000006.1"/>
</dbReference>
<feature type="compositionally biased region" description="Basic and acidic residues" evidence="1">
    <location>
        <begin position="75"/>
        <end position="88"/>
    </location>
</feature>
<dbReference type="OrthoDB" id="9815695at2"/>
<dbReference type="Pfam" id="PF11011">
    <property type="entry name" value="DUF2849"/>
    <property type="match status" value="1"/>
</dbReference>
<sequence>MPKKKPQGPWIVTANDLLTGRVVFLTAAGDWQGEAGQAAVAHNDDMADYLMDRAQADAVANLVVEPALIGAVLDGEDRPRPARNREAIRATGPTVRRDLGYQSAN</sequence>
<name>A0A4R2PF97_RHOSA</name>
<evidence type="ECO:0000313" key="2">
    <source>
        <dbReference type="EMBL" id="TCP33962.1"/>
    </source>
</evidence>
<accession>A0A4R2PF97</accession>
<feature type="region of interest" description="Disordered" evidence="1">
    <location>
        <begin position="75"/>
        <end position="105"/>
    </location>
</feature>
<dbReference type="EMBL" id="SLXO01000006">
    <property type="protein sequence ID" value="TCP33962.1"/>
    <property type="molecule type" value="Genomic_DNA"/>
</dbReference>
<dbReference type="InParanoid" id="A0A4R2PF97"/>
<dbReference type="AlphaFoldDB" id="A0A4R2PF97"/>
<dbReference type="InterPro" id="IPR021270">
    <property type="entry name" value="DUF2849"/>
</dbReference>
<reference evidence="2 3" key="1">
    <citation type="submission" date="2019-03" db="EMBL/GenBank/DDBJ databases">
        <title>Genomic Encyclopedia of Type Strains, Phase IV (KMG-IV): sequencing the most valuable type-strain genomes for metagenomic binning, comparative biology and taxonomic classification.</title>
        <authorList>
            <person name="Goeker M."/>
        </authorList>
    </citation>
    <scope>NUCLEOTIDE SEQUENCE [LARGE SCALE GENOMIC DNA]</scope>
    <source>
        <strain evidence="2 3">DSM 2132</strain>
    </source>
</reference>
<protein>
    <submittedName>
        <fullName evidence="2">Uncharacterized protein DUF2849</fullName>
    </submittedName>
</protein>
<evidence type="ECO:0000313" key="3">
    <source>
        <dbReference type="Proteomes" id="UP000295399"/>
    </source>
</evidence>
<proteinExistence type="predicted"/>
<organism evidence="2 3">
    <name type="scientific">Rhodothalassium salexigens DSM 2132</name>
    <dbReference type="NCBI Taxonomy" id="1188247"/>
    <lineage>
        <taxon>Bacteria</taxon>
        <taxon>Pseudomonadati</taxon>
        <taxon>Pseudomonadota</taxon>
        <taxon>Alphaproteobacteria</taxon>
        <taxon>Rhodothalassiales</taxon>
        <taxon>Rhodothalassiaceae</taxon>
        <taxon>Rhodothalassium</taxon>
    </lineage>
</organism>
<dbReference type="Proteomes" id="UP000295399">
    <property type="component" value="Unassembled WGS sequence"/>
</dbReference>
<evidence type="ECO:0000256" key="1">
    <source>
        <dbReference type="SAM" id="MobiDB-lite"/>
    </source>
</evidence>